<accession>A0A835ISN8</accession>
<protein>
    <recommendedName>
        <fullName evidence="4">DUF4283 domain-containing protein</fullName>
    </recommendedName>
</protein>
<evidence type="ECO:0000313" key="3">
    <source>
        <dbReference type="Proteomes" id="UP000631114"/>
    </source>
</evidence>
<name>A0A835ISN8_9MAGN</name>
<organism evidence="2 3">
    <name type="scientific">Coptis chinensis</name>
    <dbReference type="NCBI Taxonomy" id="261450"/>
    <lineage>
        <taxon>Eukaryota</taxon>
        <taxon>Viridiplantae</taxon>
        <taxon>Streptophyta</taxon>
        <taxon>Embryophyta</taxon>
        <taxon>Tracheophyta</taxon>
        <taxon>Spermatophyta</taxon>
        <taxon>Magnoliopsida</taxon>
        <taxon>Ranunculales</taxon>
        <taxon>Ranunculaceae</taxon>
        <taxon>Coptidoideae</taxon>
        <taxon>Coptis</taxon>
    </lineage>
</organism>
<feature type="compositionally biased region" description="Polar residues" evidence="1">
    <location>
        <begin position="320"/>
        <end position="335"/>
    </location>
</feature>
<comment type="caution">
    <text evidence="2">The sequence shown here is derived from an EMBL/GenBank/DDBJ whole genome shotgun (WGS) entry which is preliminary data.</text>
</comment>
<evidence type="ECO:0008006" key="4">
    <source>
        <dbReference type="Google" id="ProtNLM"/>
    </source>
</evidence>
<dbReference type="AlphaFoldDB" id="A0A835ISN8"/>
<sequence>MHLQISTSIKSKSTLIITSLNSRVQTVEVTRAPITWSSLFSNISSSSSVEDGKLECFNISDVEDVVEVPTDIQDIGTELWKEYLVGFFADKRMPLPLVKKTLERVWKTKASYEISTDRDLFYFKFLDSSDRQLVLEGGPCATVPPPTEAEQEPATTMAVNSPTVPAEANAQSLVLYVPPSNSSGVVQTPVSQTGSPSSLINQPRVVIPNSSTLVVDFSLYNMSPQSNAVVTPTLHALTDVVTEMVSTLEADNIETVISGKEQEHYSCEEAFTDMNVVNNPLLISGTPIATEVTKIEMFHDHLVTETTVDPPEATPFAKANGQSPSQQSHQKNNSQ</sequence>
<reference evidence="2 3" key="1">
    <citation type="submission" date="2020-10" db="EMBL/GenBank/DDBJ databases">
        <title>The Coptis chinensis genome and diversification of protoberbering-type alkaloids.</title>
        <authorList>
            <person name="Wang B."/>
            <person name="Shu S."/>
            <person name="Song C."/>
            <person name="Liu Y."/>
        </authorList>
    </citation>
    <scope>NUCLEOTIDE SEQUENCE [LARGE SCALE GENOMIC DNA]</scope>
    <source>
        <strain evidence="2">HL-2020</strain>
        <tissue evidence="2">Leaf</tissue>
    </source>
</reference>
<feature type="region of interest" description="Disordered" evidence="1">
    <location>
        <begin position="308"/>
        <end position="335"/>
    </location>
</feature>
<keyword evidence="3" id="KW-1185">Reference proteome</keyword>
<dbReference type="EMBL" id="JADFTS010000002">
    <property type="protein sequence ID" value="KAF9620923.1"/>
    <property type="molecule type" value="Genomic_DNA"/>
</dbReference>
<gene>
    <name evidence="2" type="ORF">IFM89_015320</name>
</gene>
<proteinExistence type="predicted"/>
<evidence type="ECO:0000313" key="2">
    <source>
        <dbReference type="EMBL" id="KAF9620923.1"/>
    </source>
</evidence>
<evidence type="ECO:0000256" key="1">
    <source>
        <dbReference type="SAM" id="MobiDB-lite"/>
    </source>
</evidence>
<dbReference type="Proteomes" id="UP000631114">
    <property type="component" value="Unassembled WGS sequence"/>
</dbReference>